<organism evidence="1 2">
    <name type="scientific">Rhizobium rhizogenes (strain K84 / ATCC BAA-868)</name>
    <name type="common">Agrobacterium radiobacter</name>
    <dbReference type="NCBI Taxonomy" id="311403"/>
    <lineage>
        <taxon>Bacteria</taxon>
        <taxon>Pseudomonadati</taxon>
        <taxon>Pseudomonadota</taxon>
        <taxon>Alphaproteobacteria</taxon>
        <taxon>Hyphomicrobiales</taxon>
        <taxon>Rhizobiaceae</taxon>
        <taxon>Rhizobium/Agrobacterium group</taxon>
        <taxon>Rhizobium</taxon>
    </lineage>
</organism>
<sequence length="34" mass="3772">MDRRVWRLVIRCPEELGEAALFDVAGSIAASPSR</sequence>
<protein>
    <submittedName>
        <fullName evidence="1">Uncharacterized protein</fullName>
    </submittedName>
</protein>
<proteinExistence type="predicted"/>
<accession>B9JQM9</accession>
<name>B9JQM9_RHIR8</name>
<dbReference type="EMBL" id="CP000631">
    <property type="protein sequence ID" value="ACM31448.1"/>
    <property type="molecule type" value="Genomic_DNA"/>
</dbReference>
<dbReference type="HOGENOM" id="CLU_3371612_0_0_5"/>
<gene>
    <name evidence="1" type="ordered locus">Arad_12495</name>
</gene>
<keyword evidence="1" id="KW-0614">Plasmid</keyword>
<evidence type="ECO:0000313" key="2">
    <source>
        <dbReference type="Proteomes" id="UP000001600"/>
    </source>
</evidence>
<geneLocation type="plasmid" evidence="1 2">
    <name>pAtK84c</name>
</geneLocation>
<evidence type="ECO:0000313" key="1">
    <source>
        <dbReference type="EMBL" id="ACM31448.1"/>
    </source>
</evidence>
<dbReference type="AlphaFoldDB" id="B9JQM9"/>
<reference evidence="1 2" key="1">
    <citation type="journal article" date="2009" name="J. Bacteriol.">
        <title>Genome sequences of three Agrobacterium biovars help elucidate the evolution of multichromosome genomes in bacteria.</title>
        <authorList>
            <person name="Slater S.C."/>
            <person name="Goldman B.S."/>
            <person name="Goodner B."/>
            <person name="Setubal J.C."/>
            <person name="Farrand S.K."/>
            <person name="Nester E.W."/>
            <person name="Burr T.J."/>
            <person name="Banta L."/>
            <person name="Dickerman A.W."/>
            <person name="Paulsen I."/>
            <person name="Otten L."/>
            <person name="Suen G."/>
            <person name="Welch R."/>
            <person name="Almeida N.F."/>
            <person name="Arnold F."/>
            <person name="Burton O.T."/>
            <person name="Du Z."/>
            <person name="Ewing A."/>
            <person name="Godsy E."/>
            <person name="Heisel S."/>
            <person name="Houmiel K.L."/>
            <person name="Jhaveri J."/>
            <person name="Lu J."/>
            <person name="Miller N.M."/>
            <person name="Norton S."/>
            <person name="Chen Q."/>
            <person name="Phoolcharoen W."/>
            <person name="Ohlin V."/>
            <person name="Ondrusek D."/>
            <person name="Pride N."/>
            <person name="Stricklin S.L."/>
            <person name="Sun J."/>
            <person name="Wheeler C."/>
            <person name="Wilson L."/>
            <person name="Zhu H."/>
            <person name="Wood D.W."/>
        </authorList>
    </citation>
    <scope>NUCLEOTIDE SEQUENCE [LARGE SCALE GENOMIC DNA]</scope>
    <source>
        <strain evidence="2">K84 / ATCC BAA-868</strain>
        <plasmid evidence="1 2">pAtK84c</plasmid>
    </source>
</reference>
<dbReference type="KEGG" id="ara:Arad_12495"/>
<dbReference type="Proteomes" id="UP000001600">
    <property type="component" value="Plasmid pAtK84c"/>
</dbReference>